<name>A0A061AYZ2_RHOTO</name>
<feature type="region of interest" description="Disordered" evidence="6">
    <location>
        <begin position="316"/>
        <end position="410"/>
    </location>
</feature>
<dbReference type="InterPro" id="IPR001650">
    <property type="entry name" value="Helicase_C-like"/>
</dbReference>
<feature type="compositionally biased region" description="Low complexity" evidence="6">
    <location>
        <begin position="505"/>
        <end position="516"/>
    </location>
</feature>
<dbReference type="GO" id="GO:0003723">
    <property type="term" value="F:RNA binding"/>
    <property type="evidence" value="ECO:0007669"/>
    <property type="project" value="TreeGrafter"/>
</dbReference>
<keyword evidence="5" id="KW-0067">ATP-binding</keyword>
<protein>
    <recommendedName>
        <fullName evidence="1">RNA helicase</fullName>
        <ecNumber evidence="1">3.6.4.13</ecNumber>
    </recommendedName>
</protein>
<evidence type="ECO:0000256" key="5">
    <source>
        <dbReference type="ARBA" id="ARBA00022840"/>
    </source>
</evidence>
<evidence type="ECO:0000259" key="8">
    <source>
        <dbReference type="PROSITE" id="PS51194"/>
    </source>
</evidence>
<accession>A0A061AYZ2</accession>
<dbReference type="InterPro" id="IPR014001">
    <property type="entry name" value="Helicase_ATP-bd"/>
</dbReference>
<feature type="region of interest" description="Disordered" evidence="6">
    <location>
        <begin position="503"/>
        <end position="526"/>
    </location>
</feature>
<dbReference type="EMBL" id="LK052940">
    <property type="protein sequence ID" value="CDR40589.1"/>
    <property type="molecule type" value="Genomic_DNA"/>
</dbReference>
<evidence type="ECO:0000259" key="7">
    <source>
        <dbReference type="PROSITE" id="PS51192"/>
    </source>
</evidence>
<dbReference type="InterPro" id="IPR011545">
    <property type="entry name" value="DEAD/DEAH_box_helicase_dom"/>
</dbReference>
<dbReference type="PANTHER" id="PTHR47963:SF8">
    <property type="entry name" value="ATP-DEPENDENT RNA HELICASE DEAD"/>
    <property type="match status" value="1"/>
</dbReference>
<proteinExistence type="predicted"/>
<dbReference type="Pfam" id="PF00271">
    <property type="entry name" value="Helicase_C"/>
    <property type="match status" value="1"/>
</dbReference>
<dbReference type="Pfam" id="PF00270">
    <property type="entry name" value="DEAD"/>
    <property type="match status" value="1"/>
</dbReference>
<organism evidence="9">
    <name type="scientific">Rhodotorula toruloides</name>
    <name type="common">Yeast</name>
    <name type="synonym">Rhodosporidium toruloides</name>
    <dbReference type="NCBI Taxonomy" id="5286"/>
    <lineage>
        <taxon>Eukaryota</taxon>
        <taxon>Fungi</taxon>
        <taxon>Dikarya</taxon>
        <taxon>Basidiomycota</taxon>
        <taxon>Pucciniomycotina</taxon>
        <taxon>Microbotryomycetes</taxon>
        <taxon>Sporidiobolales</taxon>
        <taxon>Sporidiobolaceae</taxon>
        <taxon>Rhodotorula</taxon>
    </lineage>
</organism>
<feature type="compositionally biased region" description="Low complexity" evidence="6">
    <location>
        <begin position="1"/>
        <end position="29"/>
    </location>
</feature>
<dbReference type="InterPro" id="IPR027417">
    <property type="entry name" value="P-loop_NTPase"/>
</dbReference>
<dbReference type="GO" id="GO:0016787">
    <property type="term" value="F:hydrolase activity"/>
    <property type="evidence" value="ECO:0007669"/>
    <property type="project" value="UniProtKB-KW"/>
</dbReference>
<dbReference type="SUPFAM" id="SSF52540">
    <property type="entry name" value="P-loop containing nucleoside triphosphate hydrolases"/>
    <property type="match status" value="2"/>
</dbReference>
<dbReference type="CDD" id="cd18787">
    <property type="entry name" value="SF2_C_DEAD"/>
    <property type="match status" value="1"/>
</dbReference>
<feature type="domain" description="Helicase ATP-binding" evidence="7">
    <location>
        <begin position="598"/>
        <end position="848"/>
    </location>
</feature>
<dbReference type="EC" id="3.6.4.13" evidence="1"/>
<evidence type="ECO:0000313" key="9">
    <source>
        <dbReference type="EMBL" id="CDR40589.1"/>
    </source>
</evidence>
<feature type="compositionally biased region" description="Polar residues" evidence="6">
    <location>
        <begin position="166"/>
        <end position="182"/>
    </location>
</feature>
<dbReference type="PANTHER" id="PTHR47963">
    <property type="entry name" value="DEAD-BOX ATP-DEPENDENT RNA HELICASE 47, MITOCHONDRIAL"/>
    <property type="match status" value="1"/>
</dbReference>
<dbReference type="SMART" id="SM00487">
    <property type="entry name" value="DEXDc"/>
    <property type="match status" value="1"/>
</dbReference>
<reference evidence="9" key="1">
    <citation type="journal article" date="2014" name="Genome Announc.">
        <title>Draft genome sequence of Rhodosporidium toruloides CECT1137, an oleaginous yeast of biotechnological interest.</title>
        <authorList>
            <person name="Morin N."/>
            <person name="Calcas X."/>
            <person name="Devillers H."/>
            <person name="Durrens P."/>
            <person name="Sherman D.J."/>
            <person name="Nicaud J.-M."/>
            <person name="Neuveglise C."/>
        </authorList>
    </citation>
    <scope>NUCLEOTIDE SEQUENCE</scope>
    <source>
        <strain evidence="9">CECT1137</strain>
    </source>
</reference>
<dbReference type="GO" id="GO:0005524">
    <property type="term" value="F:ATP binding"/>
    <property type="evidence" value="ECO:0007669"/>
    <property type="project" value="UniProtKB-KW"/>
</dbReference>
<keyword evidence="4" id="KW-0347">Helicase</keyword>
<keyword evidence="3" id="KW-0378">Hydrolase</keyword>
<evidence type="ECO:0000256" key="4">
    <source>
        <dbReference type="ARBA" id="ARBA00022806"/>
    </source>
</evidence>
<evidence type="ECO:0000256" key="3">
    <source>
        <dbReference type="ARBA" id="ARBA00022801"/>
    </source>
</evidence>
<feature type="region of interest" description="Disordered" evidence="6">
    <location>
        <begin position="160"/>
        <end position="223"/>
    </location>
</feature>
<gene>
    <name evidence="9" type="ORF">RHTO0S_05e05204g</name>
</gene>
<evidence type="ECO:0000256" key="2">
    <source>
        <dbReference type="ARBA" id="ARBA00022741"/>
    </source>
</evidence>
<feature type="region of interest" description="Disordered" evidence="6">
    <location>
        <begin position="60"/>
        <end position="146"/>
    </location>
</feature>
<sequence>MASSPSYHRAAPPASRASPSPHSPFFAPPERSNSSASAFSFGQPASESFTLNSEDHRFSPSLASSFGAVSSARPYPTLEQRSFRDSSLTGDVVVPRDERQNSLSASMRGGQAGAIGEGRKSSVGAIGDGRKITPSSTPAVERREEELLLGLPSGIFDANGSLAAPGSSNGAASEQGQKSRPSSFILDVLPQTRERSGPPTPSLSLDGVSQPAPTVGVDFHTLPSPHSLAPSTYLNQTAASSTASLSLSSSGHNLFTNSSRTSSPGPLDNNGLSFETLATKVNTLEGTVSGLSNLIATEFRSLREEVGLLRSLVFQQQQNQPSSAAMGARGSVERPGAESPVLTLRSPSPHPPPAFAQPIPLSRPSFTASSASLLAQPATSPGAISPRSAAGGFFGADLERQPSQSNENSTVADQLKDEQIKLLTAQVNSLSTTVSHLLANPGLAAAAASPTGHAPMRGMSLPLGSPALGLSGSATGLGIGGGNGPVGGSGRPAAMLRTASGSGLARTASMRSASASGPSGLPNGSMDVNSVTSASAWDGGMSSPMIGSGPGGASPMLGSNPPGSLGSKWEVLGVGNDLFRAVAKYGLGPPTKIQGKAIPAVVRGQDVVAQAPAIQERIQCYVVPAIQLVYTHANLAAQLAAAEGTAPTSPGVQVVIVTATVDQAAQAQRLAVGLGSGLGIRTSLCVGSSHDIQSELQTLLKAPPHILVGTPQKLLDLFSLRTLPTASIRLLAIDETDQLIARNLSDHVINIARLLPATITVPVSSGGGFTASSPVMSRTPLPGSNGGFDSPFSAPMSRFGSTGGPTSSQGGPPPTLSTVERQMAIFSCTVPQDVLNFATSMQLKEPVKVLVRRENAEGGGASPSMRSAKHFYMYLAVASNPAAQSKAPGAGRHEASGSREWKLEALADFCEDSNFEHAVIFASSLESVEAVTYKLGNRAIDALALHSEMGPSARQQTIAKFRSLAPNRPGLSSKRVLVVYDALSKSLSDVGQVPLVINFDMPRAVEDYVHRIACASGHNKNSMVLNVVTPNEVDLLRSIESFFRVTIRELPPNFASV</sequence>
<evidence type="ECO:0000256" key="1">
    <source>
        <dbReference type="ARBA" id="ARBA00012552"/>
    </source>
</evidence>
<feature type="compositionally biased region" description="Polar residues" evidence="6">
    <location>
        <begin position="401"/>
        <end position="410"/>
    </location>
</feature>
<feature type="region of interest" description="Disordered" evidence="6">
    <location>
        <begin position="1"/>
        <end position="42"/>
    </location>
</feature>
<dbReference type="SMART" id="SM00490">
    <property type="entry name" value="HELICc"/>
    <property type="match status" value="1"/>
</dbReference>
<dbReference type="GO" id="GO:0003724">
    <property type="term" value="F:RNA helicase activity"/>
    <property type="evidence" value="ECO:0007669"/>
    <property type="project" value="UniProtKB-EC"/>
</dbReference>
<feature type="domain" description="Helicase C-terminal" evidence="8">
    <location>
        <begin position="902"/>
        <end position="1057"/>
    </location>
</feature>
<feature type="compositionally biased region" description="Polar residues" evidence="6">
    <location>
        <begin position="31"/>
        <end position="42"/>
    </location>
</feature>
<dbReference type="OrthoDB" id="4726at2759"/>
<dbReference type="InterPro" id="IPR050547">
    <property type="entry name" value="DEAD_box_RNA_helicases"/>
</dbReference>
<keyword evidence="2" id="KW-0547">Nucleotide-binding</keyword>
<dbReference type="PROSITE" id="PS51194">
    <property type="entry name" value="HELICASE_CTER"/>
    <property type="match status" value="1"/>
</dbReference>
<dbReference type="PROSITE" id="PS51192">
    <property type="entry name" value="HELICASE_ATP_BIND_1"/>
    <property type="match status" value="1"/>
</dbReference>
<dbReference type="Gene3D" id="3.40.50.300">
    <property type="entry name" value="P-loop containing nucleotide triphosphate hydrolases"/>
    <property type="match status" value="2"/>
</dbReference>
<evidence type="ECO:0000256" key="6">
    <source>
        <dbReference type="SAM" id="MobiDB-lite"/>
    </source>
</evidence>
<dbReference type="AlphaFoldDB" id="A0A061AYZ2"/>
<feature type="compositionally biased region" description="Polar residues" evidence="6">
    <location>
        <begin position="364"/>
        <end position="379"/>
    </location>
</feature>
<feature type="region of interest" description="Disordered" evidence="6">
    <location>
        <begin position="776"/>
        <end position="816"/>
    </location>
</feature>